<organism evidence="1 2">
    <name type="scientific">Arcobacter acticola</name>
    <dbReference type="NCBI Taxonomy" id="1849015"/>
    <lineage>
        <taxon>Bacteria</taxon>
        <taxon>Pseudomonadati</taxon>
        <taxon>Campylobacterota</taxon>
        <taxon>Epsilonproteobacteria</taxon>
        <taxon>Campylobacterales</taxon>
        <taxon>Arcobacteraceae</taxon>
        <taxon>Arcobacter</taxon>
    </lineage>
</organism>
<evidence type="ECO:0000313" key="1">
    <source>
        <dbReference type="EMBL" id="QKE27839.1"/>
    </source>
</evidence>
<reference evidence="1 2" key="1">
    <citation type="submission" date="2019-08" db="EMBL/GenBank/DDBJ databases">
        <title>Complete genome sequence of Arcobacter acticola.</title>
        <authorList>
            <person name="Miller W."/>
        </authorList>
    </citation>
    <scope>NUCLEOTIDE SEQUENCE [LARGE SCALE GENOMIC DNA]</scope>
    <source>
        <strain evidence="1 2">KCTC 52212</strain>
    </source>
</reference>
<dbReference type="EMBL" id="CP042652">
    <property type="protein sequence ID" value="QKE27839.1"/>
    <property type="molecule type" value="Genomic_DNA"/>
</dbReference>
<keyword evidence="2" id="KW-1185">Reference proteome</keyword>
<dbReference type="PROSITE" id="PS51257">
    <property type="entry name" value="PROKAR_LIPOPROTEIN"/>
    <property type="match status" value="1"/>
</dbReference>
<evidence type="ECO:0008006" key="3">
    <source>
        <dbReference type="Google" id="ProtNLM"/>
    </source>
</evidence>
<sequence length="60" mass="7090">MTKEKRSQSFKMLTSFFLIFQSCWKFKSMEASQKTNLKIKLKIIDIKKGKSKKPSPFIKT</sequence>
<protein>
    <recommendedName>
        <fullName evidence="3">Lipoprotein</fullName>
    </recommendedName>
</protein>
<accession>A0A6M8EIU9</accession>
<proteinExistence type="predicted"/>
<dbReference type="AlphaFoldDB" id="A0A6M8EIU9"/>
<name>A0A6M8EIU9_9BACT</name>
<dbReference type="KEGG" id="paco:AACT_0634"/>
<evidence type="ECO:0000313" key="2">
    <source>
        <dbReference type="Proteomes" id="UP000503483"/>
    </source>
</evidence>
<dbReference type="Proteomes" id="UP000503483">
    <property type="component" value="Chromosome"/>
</dbReference>
<gene>
    <name evidence="1" type="ORF">AACT_0634</name>
</gene>